<dbReference type="InterPro" id="IPR001789">
    <property type="entry name" value="Sig_transdc_resp-reg_receiver"/>
</dbReference>
<feature type="compositionally biased region" description="Low complexity" evidence="7">
    <location>
        <begin position="1255"/>
        <end position="1265"/>
    </location>
</feature>
<dbReference type="InterPro" id="IPR005467">
    <property type="entry name" value="His_kinase_dom"/>
</dbReference>
<evidence type="ECO:0000256" key="7">
    <source>
        <dbReference type="SAM" id="MobiDB-lite"/>
    </source>
</evidence>
<evidence type="ECO:0000256" key="6">
    <source>
        <dbReference type="PROSITE-ProRule" id="PRU00169"/>
    </source>
</evidence>
<feature type="region of interest" description="Disordered" evidence="7">
    <location>
        <begin position="267"/>
        <end position="305"/>
    </location>
</feature>
<evidence type="ECO:0000256" key="3">
    <source>
        <dbReference type="ARBA" id="ARBA00022553"/>
    </source>
</evidence>
<keyword evidence="5" id="KW-0418">Kinase</keyword>
<dbReference type="PANTHER" id="PTHR43047">
    <property type="entry name" value="TWO-COMPONENT HISTIDINE PROTEIN KINASE"/>
    <property type="match status" value="1"/>
</dbReference>
<dbReference type="InterPro" id="IPR036890">
    <property type="entry name" value="HATPase_C_sf"/>
</dbReference>
<dbReference type="PROSITE" id="PS50110">
    <property type="entry name" value="RESPONSE_REGULATORY"/>
    <property type="match status" value="1"/>
</dbReference>
<evidence type="ECO:0000256" key="2">
    <source>
        <dbReference type="ARBA" id="ARBA00012438"/>
    </source>
</evidence>
<dbReference type="Gene3D" id="3.30.565.10">
    <property type="entry name" value="Histidine kinase-like ATPase, C-terminal domain"/>
    <property type="match status" value="1"/>
</dbReference>
<dbReference type="InterPro" id="IPR029016">
    <property type="entry name" value="GAF-like_dom_sf"/>
</dbReference>
<comment type="caution">
    <text evidence="10">The sequence shown here is derived from an EMBL/GenBank/DDBJ whole genome shotgun (WGS) entry which is preliminary data.</text>
</comment>
<sequence length="1448" mass="158072">MFRNHNNAYDWAVFISAYAAGRWDPHRTPNPPRSFGHKFSPPMRLLGGTLLDTALGCEPGNDGNDEVEQDRTPTAHTPSGPSSEHLSPVLERKVHSPISTTSDLHQFAGAIQLPTTHSVTKIPTATRATTISGYPSAVPASATAAHFSSSQLPAQFHSSPLHVSSSRPHDFPNAPALNAATLRLAGTHVNISPLALPSPEHELTDPMRMVGALGKNFSAASLQDSGRHTPKINVSTSEDISSSSPINRLKSGDNLSDKLYGVTVSDLERSTSSISTSSSSTSTSSASSASNLRRSNDPNAVPHSISIPSLSAYSFPYPYDRTQIVPHSTGAMSVPLPVATNAVPSHSDITAISNPPDSDTVDGLPAHRMALMRQSSAPLPSNGVAETHGTLSTSASIDALFNAGQSPSMRAAKEEQMFRDLGYLVAPNPPDELERRRALYKFNIWNTGSDLNFDRIAHLAKLVFNTKGVFISLLDGNEQWFKSEWGLKMNTSTRAQSLCAHAILQRDDEPMVILDTLQDWRFANNPLVVNAPHVRFYAGAPLRTQDGYNVGSLAVIDDAPREEFIPRHRHTLKEFAAIAMREMELWRDKIQLRIRDRIQNSMEQFSRECLEIDMEQQDSQSSQSSTDNIPEANRSPEPNLSMSGSSMDRVYDRAAKLVQRTLDVEGVIVMDVSHCEVLENMAGESTINVVMHHGDPDVAETTSKNLTADEYAKLNAFFAKNPDGKVSEGIVPPSFRLFLPTTRIQYALTVPIYNIDKRPFALLCAYNASEHTKRFLEGHELSYLRAIGVIILSAVLKRRMLLADKAKSLFISNISHELRTPLHGILAAAELLGESDLNHAQTSLLQTVQACGTSLVETVNHVLDFTKLSGNSKAGGVENVILPTKVDLMQLVEEAVDGCWIGHCARTAIMEDTVTGIGSVYSPPTEDENKTRQHVEAIIDIGERQEGWLLKCEKGGMRRVLMNLFGNSLKFTSNGFVHVMLRQLPPAEGDPPNKIRVELSVHDTGKGISQNFLKNELFHPFSQENPLQAGTGLGLAIVNSIVTSESVGGKVDVWSEENVGTEIKITFPAEIAEVDEVPETGPLKLDDSDPPPTVSLVGFENPHKGIQLLLSVLKMYVTAWWGLKVRETDDDELGDIVILNEDVSLVAEATTRHDTSRPFIVLSALRGSPTIMSVARDHELIGGFCRVVHKPGGPSRIRYVLRLCLHALKIGSKISRSSITENQVTQQSFAENGALSAANPLVPRRNSEDSRHSTPRPSMSPRSTTAYPDGPSSWKLATSTVLEEKPDIPDPDTNEPTITLDSGGTLLKSSIGSIDTKSTKVKVLIIEDNLILRGLLVKWLSKKGFDYRDAVDGRDGVNAYEKDGPFDVVLLDLSMPVLDGIGATAEIRKIESNFTAELANRRSRILALTGWSSLEDKRRAFDAGVDGYLVKPVPFSTLNEVFSKLGIS</sequence>
<dbReference type="SUPFAM" id="SSF47384">
    <property type="entry name" value="Homodimeric domain of signal transducing histidine kinase"/>
    <property type="match status" value="1"/>
</dbReference>
<feature type="compositionally biased region" description="Low complexity" evidence="7">
    <location>
        <begin position="270"/>
        <end position="290"/>
    </location>
</feature>
<dbReference type="Gene3D" id="1.10.287.130">
    <property type="match status" value="1"/>
</dbReference>
<evidence type="ECO:0000313" key="10">
    <source>
        <dbReference type="EMBL" id="KAJ3997163.1"/>
    </source>
</evidence>
<dbReference type="EMBL" id="MU790590">
    <property type="protein sequence ID" value="KAJ3997163.1"/>
    <property type="molecule type" value="Genomic_DNA"/>
</dbReference>
<proteinExistence type="predicted"/>
<dbReference type="Gene3D" id="3.30.450.40">
    <property type="match status" value="1"/>
</dbReference>
<feature type="domain" description="Histidine kinase" evidence="8">
    <location>
        <begin position="813"/>
        <end position="1071"/>
    </location>
</feature>
<dbReference type="Pfam" id="PF02518">
    <property type="entry name" value="HATPase_c"/>
    <property type="match status" value="1"/>
</dbReference>
<dbReference type="PANTHER" id="PTHR43047:SF72">
    <property type="entry name" value="OSMOSENSING HISTIDINE PROTEIN KINASE SLN1"/>
    <property type="match status" value="1"/>
</dbReference>
<feature type="compositionally biased region" description="Polar residues" evidence="7">
    <location>
        <begin position="636"/>
        <end position="646"/>
    </location>
</feature>
<dbReference type="SUPFAM" id="SSF55781">
    <property type="entry name" value="GAF domain-like"/>
    <property type="match status" value="1"/>
</dbReference>
<accession>A0ABQ8QFA1</accession>
<dbReference type="PRINTS" id="PR00344">
    <property type="entry name" value="BCTRLSENSOR"/>
</dbReference>
<dbReference type="EC" id="2.7.13.3" evidence="2"/>
<dbReference type="Pfam" id="PF00072">
    <property type="entry name" value="Response_reg"/>
    <property type="match status" value="1"/>
</dbReference>
<dbReference type="InterPro" id="IPR003594">
    <property type="entry name" value="HATPase_dom"/>
</dbReference>
<dbReference type="Pfam" id="PF01590">
    <property type="entry name" value="GAF"/>
    <property type="match status" value="1"/>
</dbReference>
<feature type="region of interest" description="Disordered" evidence="7">
    <location>
        <begin position="1230"/>
        <end position="1272"/>
    </location>
</feature>
<evidence type="ECO:0000259" key="8">
    <source>
        <dbReference type="PROSITE" id="PS50109"/>
    </source>
</evidence>
<dbReference type="InterPro" id="IPR003018">
    <property type="entry name" value="GAF"/>
</dbReference>
<dbReference type="Proteomes" id="UP001163828">
    <property type="component" value="Unassembled WGS sequence"/>
</dbReference>
<dbReference type="CDD" id="cd00082">
    <property type="entry name" value="HisKA"/>
    <property type="match status" value="1"/>
</dbReference>
<dbReference type="SMART" id="SM00448">
    <property type="entry name" value="REC"/>
    <property type="match status" value="1"/>
</dbReference>
<evidence type="ECO:0000256" key="4">
    <source>
        <dbReference type="ARBA" id="ARBA00022679"/>
    </source>
</evidence>
<evidence type="ECO:0000256" key="5">
    <source>
        <dbReference type="ARBA" id="ARBA00022777"/>
    </source>
</evidence>
<dbReference type="InterPro" id="IPR036097">
    <property type="entry name" value="HisK_dim/P_sf"/>
</dbReference>
<comment type="catalytic activity">
    <reaction evidence="1">
        <text>ATP + protein L-histidine = ADP + protein N-phospho-L-histidine.</text>
        <dbReference type="EC" id="2.7.13.3"/>
    </reaction>
</comment>
<evidence type="ECO:0000256" key="1">
    <source>
        <dbReference type="ARBA" id="ARBA00000085"/>
    </source>
</evidence>
<feature type="compositionally biased region" description="Polar residues" evidence="7">
    <location>
        <begin position="72"/>
        <end position="85"/>
    </location>
</feature>
<name>A0ABQ8QFA1_9AGAR</name>
<dbReference type="CDD" id="cd17546">
    <property type="entry name" value="REC_hyHK_CKI1_RcsC-like"/>
    <property type="match status" value="1"/>
</dbReference>
<feature type="region of interest" description="Disordered" evidence="7">
    <location>
        <begin position="55"/>
        <end position="98"/>
    </location>
</feature>
<reference evidence="10" key="1">
    <citation type="submission" date="2022-08" db="EMBL/GenBank/DDBJ databases">
        <authorList>
            <consortium name="DOE Joint Genome Institute"/>
            <person name="Min B."/>
            <person name="Riley R."/>
            <person name="Sierra-Patev S."/>
            <person name="Naranjo-Ortiz M."/>
            <person name="Looney B."/>
            <person name="Konkel Z."/>
            <person name="Slot J.C."/>
            <person name="Sakamoto Y."/>
            <person name="Steenwyk J.L."/>
            <person name="Rokas A."/>
            <person name="Carro J."/>
            <person name="Camarero S."/>
            <person name="Ferreira P."/>
            <person name="Molpeceres G."/>
            <person name="Ruiz-Duenas F.J."/>
            <person name="Serrano A."/>
            <person name="Henrissat B."/>
            <person name="Drula E."/>
            <person name="Hughes K.W."/>
            <person name="Mata J.L."/>
            <person name="Ishikawa N.K."/>
            <person name="Vargas-Isla R."/>
            <person name="Ushijima S."/>
            <person name="Smith C.A."/>
            <person name="Ahrendt S."/>
            <person name="Andreopoulos W."/>
            <person name="He G."/>
            <person name="Labutti K."/>
            <person name="Lipzen A."/>
            <person name="Ng V."/>
            <person name="Sandor L."/>
            <person name="Barry K."/>
            <person name="Martinez A.T."/>
            <person name="Xiao Y."/>
            <person name="Gibbons J.G."/>
            <person name="Terashima K."/>
            <person name="Hibbett D.S."/>
            <person name="Grigoriev I.V."/>
        </authorList>
    </citation>
    <scope>NUCLEOTIDE SEQUENCE</scope>
    <source>
        <strain evidence="10">TFB10827</strain>
    </source>
</reference>
<feature type="modified residue" description="4-aspartylphosphate" evidence="6">
    <location>
        <position position="1372"/>
    </location>
</feature>
<evidence type="ECO:0000259" key="9">
    <source>
        <dbReference type="PROSITE" id="PS50110"/>
    </source>
</evidence>
<organism evidence="10 11">
    <name type="scientific">Lentinula boryana</name>
    <dbReference type="NCBI Taxonomy" id="40481"/>
    <lineage>
        <taxon>Eukaryota</taxon>
        <taxon>Fungi</taxon>
        <taxon>Dikarya</taxon>
        <taxon>Basidiomycota</taxon>
        <taxon>Agaricomycotina</taxon>
        <taxon>Agaricomycetes</taxon>
        <taxon>Agaricomycetidae</taxon>
        <taxon>Agaricales</taxon>
        <taxon>Marasmiineae</taxon>
        <taxon>Omphalotaceae</taxon>
        <taxon>Lentinula</taxon>
    </lineage>
</organism>
<dbReference type="Pfam" id="PF00512">
    <property type="entry name" value="HisKA"/>
    <property type="match status" value="1"/>
</dbReference>
<keyword evidence="4" id="KW-0808">Transferase</keyword>
<dbReference type="Gene3D" id="3.40.50.2300">
    <property type="match status" value="1"/>
</dbReference>
<evidence type="ECO:0000313" key="11">
    <source>
        <dbReference type="Proteomes" id="UP001163828"/>
    </source>
</evidence>
<protein>
    <recommendedName>
        <fullName evidence="2">histidine kinase</fullName>
        <ecNumber evidence="2">2.7.13.3</ecNumber>
    </recommendedName>
</protein>
<dbReference type="InterPro" id="IPR003661">
    <property type="entry name" value="HisK_dim/P_dom"/>
</dbReference>
<feature type="domain" description="Response regulatory" evidence="9">
    <location>
        <begin position="1322"/>
        <end position="1446"/>
    </location>
</feature>
<keyword evidence="11" id="KW-1185">Reference proteome</keyword>
<gene>
    <name evidence="10" type="ORF">F5050DRAFT_1570000</name>
</gene>
<dbReference type="SMART" id="SM00387">
    <property type="entry name" value="HATPase_c"/>
    <property type="match status" value="1"/>
</dbReference>
<dbReference type="SUPFAM" id="SSF55874">
    <property type="entry name" value="ATPase domain of HSP90 chaperone/DNA topoisomerase II/histidine kinase"/>
    <property type="match status" value="1"/>
</dbReference>
<dbReference type="SMART" id="SM00388">
    <property type="entry name" value="HisKA"/>
    <property type="match status" value="1"/>
</dbReference>
<feature type="region of interest" description="Disordered" evidence="7">
    <location>
        <begin position="614"/>
        <end position="646"/>
    </location>
</feature>
<feature type="compositionally biased region" description="Low complexity" evidence="7">
    <location>
        <begin position="235"/>
        <end position="244"/>
    </location>
</feature>
<dbReference type="PROSITE" id="PS50109">
    <property type="entry name" value="HIS_KIN"/>
    <property type="match status" value="1"/>
</dbReference>
<keyword evidence="3 6" id="KW-0597">Phosphoprotein</keyword>
<feature type="region of interest" description="Disordered" evidence="7">
    <location>
        <begin position="221"/>
        <end position="252"/>
    </location>
</feature>
<dbReference type="SUPFAM" id="SSF52172">
    <property type="entry name" value="CheY-like"/>
    <property type="match status" value="1"/>
</dbReference>
<dbReference type="InterPro" id="IPR004358">
    <property type="entry name" value="Sig_transdc_His_kin-like_C"/>
</dbReference>
<dbReference type="InterPro" id="IPR011006">
    <property type="entry name" value="CheY-like_superfamily"/>
</dbReference>